<feature type="compositionally biased region" description="Polar residues" evidence="2">
    <location>
        <begin position="468"/>
        <end position="484"/>
    </location>
</feature>
<evidence type="ECO:0000256" key="2">
    <source>
        <dbReference type="SAM" id="MobiDB-lite"/>
    </source>
</evidence>
<dbReference type="InterPro" id="IPR036638">
    <property type="entry name" value="HLH_DNA-bd_sf"/>
</dbReference>
<protein>
    <submittedName>
        <fullName evidence="4">DEBR0S1_12530g1_1</fullName>
    </submittedName>
</protein>
<feature type="compositionally biased region" description="Polar residues" evidence="2">
    <location>
        <begin position="279"/>
        <end position="300"/>
    </location>
</feature>
<name>A0A7D9CV85_DEKBR</name>
<feature type="compositionally biased region" description="Basic residues" evidence="2">
    <location>
        <begin position="257"/>
        <end position="272"/>
    </location>
</feature>
<dbReference type="SMART" id="SM00353">
    <property type="entry name" value="HLH"/>
    <property type="match status" value="1"/>
</dbReference>
<dbReference type="Gene3D" id="4.10.280.10">
    <property type="entry name" value="Helix-loop-helix DNA-binding domain"/>
    <property type="match status" value="1"/>
</dbReference>
<dbReference type="PROSITE" id="PS50888">
    <property type="entry name" value="BHLH"/>
    <property type="match status" value="1"/>
</dbReference>
<accession>A0A7D9CV85</accession>
<gene>
    <name evidence="4" type="ORF">DEBR0S1_12530G</name>
</gene>
<evidence type="ECO:0000313" key="5">
    <source>
        <dbReference type="Proteomes" id="UP000478008"/>
    </source>
</evidence>
<evidence type="ECO:0000256" key="1">
    <source>
        <dbReference type="SAM" id="Coils"/>
    </source>
</evidence>
<dbReference type="PANTHER" id="PTHR47336">
    <property type="entry name" value="TRANSCRIPTION FACTOR HMS1-RELATED"/>
    <property type="match status" value="1"/>
</dbReference>
<dbReference type="InterPro" id="IPR052099">
    <property type="entry name" value="Regulatory_TF_Diverse"/>
</dbReference>
<feature type="compositionally biased region" description="Low complexity" evidence="2">
    <location>
        <begin position="222"/>
        <end position="250"/>
    </location>
</feature>
<evidence type="ECO:0000313" key="4">
    <source>
        <dbReference type="EMBL" id="VUG16276.1"/>
    </source>
</evidence>
<feature type="region of interest" description="Disordered" evidence="2">
    <location>
        <begin position="77"/>
        <end position="110"/>
    </location>
</feature>
<dbReference type="GO" id="GO:0046983">
    <property type="term" value="F:protein dimerization activity"/>
    <property type="evidence" value="ECO:0007669"/>
    <property type="project" value="InterPro"/>
</dbReference>
<feature type="region of interest" description="Disordered" evidence="2">
    <location>
        <begin position="465"/>
        <end position="550"/>
    </location>
</feature>
<dbReference type="AlphaFoldDB" id="A0A7D9CV85"/>
<feature type="compositionally biased region" description="Low complexity" evidence="2">
    <location>
        <begin position="77"/>
        <end position="94"/>
    </location>
</feature>
<keyword evidence="1" id="KW-0175">Coiled coil</keyword>
<proteinExistence type="predicted"/>
<feature type="coiled-coil region" evidence="1">
    <location>
        <begin position="422"/>
        <end position="452"/>
    </location>
</feature>
<feature type="compositionally biased region" description="Low complexity" evidence="2">
    <location>
        <begin position="366"/>
        <end position="378"/>
    </location>
</feature>
<feature type="region of interest" description="Disordered" evidence="2">
    <location>
        <begin position="363"/>
        <end position="406"/>
    </location>
</feature>
<reference evidence="4 5" key="1">
    <citation type="submission" date="2019-07" db="EMBL/GenBank/DDBJ databases">
        <authorList>
            <person name="Friedrich A."/>
            <person name="Schacherer J."/>
        </authorList>
    </citation>
    <scope>NUCLEOTIDE SEQUENCE [LARGE SCALE GENOMIC DNA]</scope>
</reference>
<organism evidence="4 5">
    <name type="scientific">Dekkera bruxellensis</name>
    <name type="common">Brettanomyces custersii</name>
    <dbReference type="NCBI Taxonomy" id="5007"/>
    <lineage>
        <taxon>Eukaryota</taxon>
        <taxon>Fungi</taxon>
        <taxon>Dikarya</taxon>
        <taxon>Ascomycota</taxon>
        <taxon>Saccharomycotina</taxon>
        <taxon>Pichiomycetes</taxon>
        <taxon>Pichiales</taxon>
        <taxon>Pichiaceae</taxon>
        <taxon>Brettanomyces</taxon>
    </lineage>
</organism>
<sequence>MASLDFDDYDNILSSLDGSQRQLHLQQQQGHQTFGMTPAPNLNHINYNENGTLDQQQQRHVIDGHILKLQQQQQQQQPTLQNLQQRQQQQQTQNFMTGPQRFGSTSSSSNVSSDMNFNDFNDAVSSLSGSIVSPYSSGSSPDDFFLNDPVANANANNPNFVPIDANLTARHNQNWVGVNTEEAAQSAGTGANAPGFVPMGESMSTSTVTYNTASIFDHGNTNNNNNNNSNSNVNNINANNSVAAPAPANSGVISPNSKRRKRSVGKKMKVKVKKEPGSLNLSKIKSNDDYSNGSVMSSPASRGRKKSGASVRPKNEANVKNGGRKIKCSHNLIEKKYRTNINSKIVELRNCVPSLRILISRDRAGNRNAGPGSASGSNGTDGSGNMDDLQFDDDYVGKGYSDDERKLDGLKPARKLNKATILSKATEYIRHLEIKNEQLVAENEKLKELMIASGNATFDMMQEEMESPSGNLTGIHSSKMQPSGKTRMDPSVRAPSSLSSHHPASALYSDSSYTSSPSINSSNGQVSPAQSMAAAGLNNSGSSHNSMNSNSHPLANKVLLGGMACMLGGSAMDDFSYNSGTGHRGLFAIPVVSFGSGETFAFNSSVFRPFLGLAKVLTCICVLYYTFLSSLHLYALKQKKDSSNTANRGSSALSSIASVAATTLMNPHSIFHSLDQSQAEHLLVQSIKHKTNISLKDVLSILNVRSSRSSNGNFLKAMCLKYVSETLQSGSSKSNDFLSVANRLIATFFVDPLGQSYWRHALKKANIISQKGSKDSSNIVVLARLLQCFQYSDVDLQNISVVYNYRAGLVRLVAIYICEKLTVRAEKSMIRCLALEDKLEQRSKATDGTLSEEEEDEEDEEVEVAERHVLTYAEIKSENITSRNKCESDLRLINTFDDTIPMELKLKAAILQYFLQPDEGEQLAKCFDLARVSGQICVEFDVKLALTCCALEYKLIKTPSDYESLISWVSKLRLPSFTSNFRDGSQLSLFGFVSLLNVFSVLTYDILECLDKVEQKERCSDASSVNSEFSTTLAEDSADEELETGTDIPKINFKLLNVVANMRIFAGNNRHISELGLDDDLRNQVIDDLVGYISHLNGL</sequence>
<keyword evidence="5" id="KW-1185">Reference proteome</keyword>
<dbReference type="Proteomes" id="UP000478008">
    <property type="component" value="Unassembled WGS sequence"/>
</dbReference>
<dbReference type="PANTHER" id="PTHR47336:SF2">
    <property type="entry name" value="TRANSCRIPTION FACTOR HMS1-RELATED"/>
    <property type="match status" value="1"/>
</dbReference>
<dbReference type="SUPFAM" id="SSF47459">
    <property type="entry name" value="HLH, helix-loop-helix DNA-binding domain"/>
    <property type="match status" value="1"/>
</dbReference>
<feature type="compositionally biased region" description="Low complexity" evidence="2">
    <location>
        <begin position="494"/>
        <end position="550"/>
    </location>
</feature>
<dbReference type="Pfam" id="PF00010">
    <property type="entry name" value="HLH"/>
    <property type="match status" value="1"/>
</dbReference>
<feature type="region of interest" description="Disordered" evidence="2">
    <location>
        <begin position="219"/>
        <end position="323"/>
    </location>
</feature>
<dbReference type="EMBL" id="CABFWN010000001">
    <property type="protein sequence ID" value="VUG16276.1"/>
    <property type="molecule type" value="Genomic_DNA"/>
</dbReference>
<dbReference type="InterPro" id="IPR011598">
    <property type="entry name" value="bHLH_dom"/>
</dbReference>
<evidence type="ECO:0000259" key="3">
    <source>
        <dbReference type="PROSITE" id="PS50888"/>
    </source>
</evidence>
<feature type="domain" description="BHLH" evidence="3">
    <location>
        <begin position="325"/>
        <end position="432"/>
    </location>
</feature>